<feature type="transmembrane region" description="Helical" evidence="9">
    <location>
        <begin position="29"/>
        <end position="49"/>
    </location>
</feature>
<dbReference type="GO" id="GO:0016020">
    <property type="term" value="C:membrane"/>
    <property type="evidence" value="ECO:0007669"/>
    <property type="project" value="InterPro"/>
</dbReference>
<keyword evidence="9" id="KW-0472">Membrane</keyword>
<feature type="domain" description="DUF7134" evidence="12">
    <location>
        <begin position="18"/>
        <end position="175"/>
    </location>
</feature>
<evidence type="ECO:0000259" key="12">
    <source>
        <dbReference type="Pfam" id="PF23539"/>
    </source>
</evidence>
<feature type="transmembrane region" description="Helical" evidence="9">
    <location>
        <begin position="126"/>
        <end position="145"/>
    </location>
</feature>
<dbReference type="PANTHER" id="PTHR24421:SF10">
    <property type="entry name" value="NITRATE_NITRITE SENSOR PROTEIN NARQ"/>
    <property type="match status" value="1"/>
</dbReference>
<keyword evidence="3" id="KW-0597">Phosphoprotein</keyword>
<organism evidence="13 14">
    <name type="scientific">Cryptosporangium aurantiacum</name>
    <dbReference type="NCBI Taxonomy" id="134849"/>
    <lineage>
        <taxon>Bacteria</taxon>
        <taxon>Bacillati</taxon>
        <taxon>Actinomycetota</taxon>
        <taxon>Actinomycetes</taxon>
        <taxon>Cryptosporangiales</taxon>
        <taxon>Cryptosporangiaceae</taxon>
        <taxon>Cryptosporangium</taxon>
    </lineage>
</organism>
<dbReference type="SUPFAM" id="SSF55874">
    <property type="entry name" value="ATPase domain of HSP90 chaperone/DNA topoisomerase II/histidine kinase"/>
    <property type="match status" value="1"/>
</dbReference>
<keyword evidence="9" id="KW-1133">Transmembrane helix</keyword>
<dbReference type="OrthoDB" id="227596at2"/>
<evidence type="ECO:0000313" key="14">
    <source>
        <dbReference type="Proteomes" id="UP000184440"/>
    </source>
</evidence>
<evidence type="ECO:0000256" key="7">
    <source>
        <dbReference type="ARBA" id="ARBA00022840"/>
    </source>
</evidence>
<dbReference type="CDD" id="cd16917">
    <property type="entry name" value="HATPase_UhpB-NarQ-NarX-like"/>
    <property type="match status" value="1"/>
</dbReference>
<evidence type="ECO:0000256" key="5">
    <source>
        <dbReference type="ARBA" id="ARBA00022741"/>
    </source>
</evidence>
<sequence length="400" mass="42008">MEEPGRRRTLLPPPLRARWHRLGTLAQDTVFAAVLLLLSVIPGVAGIGVDLAELPKKQLDPLGAALVVALCVPLVLRRRWPAACLALAGIGFALHQSLAYPLTAASLTLIIALYSVGAYQRRGLRLVAAAGTAGYVVLALVLHSLGSPERSFEYVTFYGVLVAVWGAGDWMRRQRATAEAVRAASVTAALATERAVIARELHDVVTHHVTAMVVQSDAAGYLVGTNPERAADALATVSGTGRQALTELRHLLQVLDPADDADRQPAVGKLEDLVERIRALGQPVAWTEHGERRPTGGGVDLAVYRVVQEALTNAVKHAHGRPTRVRLDHTDGRIAVEVVTDGSVTTDGSAPVGGGAASGGRGLTGLRERVSVFGGEFAADPTPGGGFRVHAEIPVAVAAP</sequence>
<feature type="transmembrane region" description="Helical" evidence="9">
    <location>
        <begin position="151"/>
        <end position="168"/>
    </location>
</feature>
<dbReference type="Pfam" id="PF23539">
    <property type="entry name" value="DUF7134"/>
    <property type="match status" value="1"/>
</dbReference>
<dbReference type="InterPro" id="IPR011712">
    <property type="entry name" value="Sig_transdc_His_kin_sub3_dim/P"/>
</dbReference>
<dbReference type="GO" id="GO:0005524">
    <property type="term" value="F:ATP binding"/>
    <property type="evidence" value="ECO:0007669"/>
    <property type="project" value="UniProtKB-KW"/>
</dbReference>
<evidence type="ECO:0000256" key="2">
    <source>
        <dbReference type="ARBA" id="ARBA00012438"/>
    </source>
</evidence>
<keyword evidence="6 13" id="KW-0418">Kinase</keyword>
<keyword evidence="4" id="KW-0808">Transferase</keyword>
<evidence type="ECO:0000259" key="11">
    <source>
        <dbReference type="Pfam" id="PF07730"/>
    </source>
</evidence>
<evidence type="ECO:0000256" key="8">
    <source>
        <dbReference type="ARBA" id="ARBA00023012"/>
    </source>
</evidence>
<dbReference type="STRING" id="134849.SAMN05443668_101759"/>
<dbReference type="RefSeq" id="WP_084740185.1">
    <property type="nucleotide sequence ID" value="NZ_FRCS01000001.1"/>
</dbReference>
<dbReference type="InterPro" id="IPR003594">
    <property type="entry name" value="HATPase_dom"/>
</dbReference>
<dbReference type="Pfam" id="PF02518">
    <property type="entry name" value="HATPase_c"/>
    <property type="match status" value="1"/>
</dbReference>
<dbReference type="GO" id="GO:0000155">
    <property type="term" value="F:phosphorelay sensor kinase activity"/>
    <property type="evidence" value="ECO:0007669"/>
    <property type="project" value="InterPro"/>
</dbReference>
<dbReference type="InterPro" id="IPR036890">
    <property type="entry name" value="HATPase_C_sf"/>
</dbReference>
<evidence type="ECO:0000256" key="1">
    <source>
        <dbReference type="ARBA" id="ARBA00000085"/>
    </source>
</evidence>
<gene>
    <name evidence="13" type="ORF">SAMN05443668_101759</name>
</gene>
<evidence type="ECO:0000256" key="4">
    <source>
        <dbReference type="ARBA" id="ARBA00022679"/>
    </source>
</evidence>
<keyword evidence="9" id="KW-0812">Transmembrane</keyword>
<evidence type="ECO:0000256" key="3">
    <source>
        <dbReference type="ARBA" id="ARBA00022553"/>
    </source>
</evidence>
<evidence type="ECO:0000256" key="6">
    <source>
        <dbReference type="ARBA" id="ARBA00022777"/>
    </source>
</evidence>
<dbReference type="Pfam" id="PF07730">
    <property type="entry name" value="HisKA_3"/>
    <property type="match status" value="1"/>
</dbReference>
<dbReference type="AlphaFoldDB" id="A0A1M7JCU7"/>
<feature type="domain" description="Histidine kinase/HSP90-like ATPase" evidence="10">
    <location>
        <begin position="301"/>
        <end position="395"/>
    </location>
</feature>
<protein>
    <recommendedName>
        <fullName evidence="2">histidine kinase</fullName>
        <ecNumber evidence="2">2.7.13.3</ecNumber>
    </recommendedName>
</protein>
<reference evidence="13 14" key="1">
    <citation type="submission" date="2016-11" db="EMBL/GenBank/DDBJ databases">
        <authorList>
            <person name="Jaros S."/>
            <person name="Januszkiewicz K."/>
            <person name="Wedrychowicz H."/>
        </authorList>
    </citation>
    <scope>NUCLEOTIDE SEQUENCE [LARGE SCALE GENOMIC DNA]</scope>
    <source>
        <strain evidence="13 14">DSM 46144</strain>
    </source>
</reference>
<keyword evidence="14" id="KW-1185">Reference proteome</keyword>
<evidence type="ECO:0000259" key="10">
    <source>
        <dbReference type="Pfam" id="PF02518"/>
    </source>
</evidence>
<dbReference type="Proteomes" id="UP000184440">
    <property type="component" value="Unassembled WGS sequence"/>
</dbReference>
<dbReference type="Gene3D" id="3.30.565.10">
    <property type="entry name" value="Histidine kinase-like ATPase, C-terminal domain"/>
    <property type="match status" value="1"/>
</dbReference>
<proteinExistence type="predicted"/>
<dbReference type="EC" id="2.7.13.3" evidence="2"/>
<feature type="transmembrane region" description="Helical" evidence="9">
    <location>
        <begin position="98"/>
        <end position="119"/>
    </location>
</feature>
<keyword evidence="7" id="KW-0067">ATP-binding</keyword>
<dbReference type="InterPro" id="IPR050482">
    <property type="entry name" value="Sensor_HK_TwoCompSys"/>
</dbReference>
<dbReference type="GO" id="GO:0046983">
    <property type="term" value="F:protein dimerization activity"/>
    <property type="evidence" value="ECO:0007669"/>
    <property type="project" value="InterPro"/>
</dbReference>
<dbReference type="PANTHER" id="PTHR24421">
    <property type="entry name" value="NITRATE/NITRITE SENSOR PROTEIN NARX-RELATED"/>
    <property type="match status" value="1"/>
</dbReference>
<dbReference type="EMBL" id="FRCS01000001">
    <property type="protein sequence ID" value="SHM50920.1"/>
    <property type="molecule type" value="Genomic_DNA"/>
</dbReference>
<evidence type="ECO:0000256" key="9">
    <source>
        <dbReference type="SAM" id="Phobius"/>
    </source>
</evidence>
<dbReference type="Gene3D" id="1.20.5.1930">
    <property type="match status" value="1"/>
</dbReference>
<accession>A0A1M7JCU7</accession>
<evidence type="ECO:0000313" key="13">
    <source>
        <dbReference type="EMBL" id="SHM50920.1"/>
    </source>
</evidence>
<name>A0A1M7JCU7_9ACTN</name>
<keyword evidence="5" id="KW-0547">Nucleotide-binding</keyword>
<feature type="domain" description="Signal transduction histidine kinase subgroup 3 dimerisation and phosphoacceptor" evidence="11">
    <location>
        <begin position="193"/>
        <end position="259"/>
    </location>
</feature>
<dbReference type="InterPro" id="IPR055558">
    <property type="entry name" value="DUF7134"/>
</dbReference>
<comment type="catalytic activity">
    <reaction evidence="1">
        <text>ATP + protein L-histidine = ADP + protein N-phospho-L-histidine.</text>
        <dbReference type="EC" id="2.7.13.3"/>
    </reaction>
</comment>
<keyword evidence="8" id="KW-0902">Two-component regulatory system</keyword>